<dbReference type="InterPro" id="IPR036942">
    <property type="entry name" value="Beta-barrel_TonB_sf"/>
</dbReference>
<comment type="subcellular location">
    <subcellularLocation>
        <location evidence="1">Cell outer membrane</location>
    </subcellularLocation>
</comment>
<gene>
    <name evidence="5" type="ORF">B1B_02808</name>
</gene>
<reference evidence="5" key="2">
    <citation type="journal article" date="2014" name="ISME J.">
        <title>Microbial stratification in low pH oxic and suboxic macroscopic growths along an acid mine drainage.</title>
        <authorList>
            <person name="Mendez-Garcia C."/>
            <person name="Mesa V."/>
            <person name="Sprenger R.R."/>
            <person name="Richter M."/>
            <person name="Diez M.S."/>
            <person name="Solano J."/>
            <person name="Bargiela R."/>
            <person name="Golyshina O.V."/>
            <person name="Manteca A."/>
            <person name="Ramos J.L."/>
            <person name="Gallego J.R."/>
            <person name="Llorente I."/>
            <person name="Martins Dos Santos V.A."/>
            <person name="Jensen O.N."/>
            <person name="Pelaez A.I."/>
            <person name="Sanchez J."/>
            <person name="Ferrer M."/>
        </authorList>
    </citation>
    <scope>NUCLEOTIDE SEQUENCE</scope>
</reference>
<evidence type="ECO:0000256" key="1">
    <source>
        <dbReference type="ARBA" id="ARBA00004442"/>
    </source>
</evidence>
<proteinExistence type="predicted"/>
<name>T1BWD9_9ZZZZ</name>
<dbReference type="Pfam" id="PF00593">
    <property type="entry name" value="TonB_dep_Rec_b-barrel"/>
    <property type="match status" value="1"/>
</dbReference>
<protein>
    <submittedName>
        <fullName evidence="5">TonB-dependent outer membrane receptor</fullName>
    </submittedName>
</protein>
<evidence type="ECO:0000256" key="2">
    <source>
        <dbReference type="ARBA" id="ARBA00023136"/>
    </source>
</evidence>
<dbReference type="GO" id="GO:0009279">
    <property type="term" value="C:cell outer membrane"/>
    <property type="evidence" value="ECO:0007669"/>
    <property type="project" value="UniProtKB-SubCell"/>
</dbReference>
<dbReference type="EMBL" id="AUZY01001695">
    <property type="protein sequence ID" value="EQD74187.1"/>
    <property type="molecule type" value="Genomic_DNA"/>
</dbReference>
<dbReference type="InterPro" id="IPR000531">
    <property type="entry name" value="Beta-barrel_TonB"/>
</dbReference>
<feature type="domain" description="TonB-dependent receptor-like beta-barrel" evidence="4">
    <location>
        <begin position="9"/>
        <end position="126"/>
    </location>
</feature>
<sequence>MVTERGVGNQPNSSTTFREVEPSIGISWRAAKDIALYANYSTAYKAPAGATGTYAHLLASSLQPQKSTQYQVGVKAFVPHDGFLNDAAFGVNYYKLSDTNEIIPIPVVSHLYSLFASGSSTFSGVNMYFEDDPISTL</sequence>
<dbReference type="AlphaFoldDB" id="T1BWD9"/>
<keyword evidence="2" id="KW-0472">Membrane</keyword>
<feature type="non-terminal residue" evidence="5">
    <location>
        <position position="137"/>
    </location>
</feature>
<keyword evidence="5" id="KW-0675">Receptor</keyword>
<evidence type="ECO:0000313" key="5">
    <source>
        <dbReference type="EMBL" id="EQD74187.1"/>
    </source>
</evidence>
<keyword evidence="3" id="KW-0998">Cell outer membrane</keyword>
<dbReference type="SUPFAM" id="SSF56935">
    <property type="entry name" value="Porins"/>
    <property type="match status" value="1"/>
</dbReference>
<evidence type="ECO:0000259" key="4">
    <source>
        <dbReference type="Pfam" id="PF00593"/>
    </source>
</evidence>
<organism evidence="5">
    <name type="scientific">mine drainage metagenome</name>
    <dbReference type="NCBI Taxonomy" id="410659"/>
    <lineage>
        <taxon>unclassified sequences</taxon>
        <taxon>metagenomes</taxon>
        <taxon>ecological metagenomes</taxon>
    </lineage>
</organism>
<evidence type="ECO:0000256" key="3">
    <source>
        <dbReference type="ARBA" id="ARBA00023237"/>
    </source>
</evidence>
<dbReference type="Gene3D" id="2.40.170.20">
    <property type="entry name" value="TonB-dependent receptor, beta-barrel domain"/>
    <property type="match status" value="1"/>
</dbReference>
<reference evidence="5" key="1">
    <citation type="submission" date="2013-08" db="EMBL/GenBank/DDBJ databases">
        <authorList>
            <person name="Mendez C."/>
            <person name="Richter M."/>
            <person name="Ferrer M."/>
            <person name="Sanchez J."/>
        </authorList>
    </citation>
    <scope>NUCLEOTIDE SEQUENCE</scope>
</reference>
<comment type="caution">
    <text evidence="5">The sequence shown here is derived from an EMBL/GenBank/DDBJ whole genome shotgun (WGS) entry which is preliminary data.</text>
</comment>
<accession>T1BWD9</accession>